<dbReference type="InterPro" id="IPR049326">
    <property type="entry name" value="Rhodopsin_dom_fungi"/>
</dbReference>
<dbReference type="OMA" id="YHRITRT"/>
<feature type="compositionally biased region" description="Polar residues" evidence="6">
    <location>
        <begin position="304"/>
        <end position="339"/>
    </location>
</feature>
<feature type="transmembrane region" description="Helical" evidence="7">
    <location>
        <begin position="181"/>
        <end position="199"/>
    </location>
</feature>
<evidence type="ECO:0000256" key="4">
    <source>
        <dbReference type="ARBA" id="ARBA00023136"/>
    </source>
</evidence>
<dbReference type="PANTHER" id="PTHR33048:SF149">
    <property type="entry name" value="UBID FAMILY DECARBOXYLASE"/>
    <property type="match status" value="1"/>
</dbReference>
<gene>
    <name evidence="9" type="ORF">CC77DRAFT_298222</name>
</gene>
<feature type="region of interest" description="Disordered" evidence="6">
    <location>
        <begin position="440"/>
        <end position="498"/>
    </location>
</feature>
<evidence type="ECO:0000256" key="7">
    <source>
        <dbReference type="SAM" id="Phobius"/>
    </source>
</evidence>
<dbReference type="GO" id="GO:0016020">
    <property type="term" value="C:membrane"/>
    <property type="evidence" value="ECO:0007669"/>
    <property type="project" value="UniProtKB-SubCell"/>
</dbReference>
<dbReference type="InterPro" id="IPR052337">
    <property type="entry name" value="SAT4-like"/>
</dbReference>
<evidence type="ECO:0000256" key="3">
    <source>
        <dbReference type="ARBA" id="ARBA00022989"/>
    </source>
</evidence>
<sequence>MPLPFNQESWIWYTCAVCMIGARLISRKMLFRSVKGLQFDDWTMGLFVTGAYTVMIVLANRWLKVQSNLEPENFDFSALTVDELSRRRFGSKLVVVVEQMHIAVIWACKACLLIMYHRITRTALRNENIAIKILAVYTAVGFVVIEVLYFSAWCRPFSEYYAVPTSSFQCNALVHHRITKAVFNISSDLIMLCIALQMLIRSLLPMKRKIILCGIFSLGLFVVAASIMNSYYSFSNPYKATWIYWYVRESSTAILVANLPFTWTILRELFELGNFDEGNPPPWSYHSPRTAGGRKTAQLLHQQSATTGARTGTKRSPNNTIGSKSMTLTPSNITQTKSPALSDMSGFADKDLLEEAISPHDFAPAVLRTANDGTVDIDLEAGHVEEVNARPISPGHTEQRNKLAAVPTKITEDGTGGFYVNDHPIPPPSRVHLVLSMNGTRDSSIASTHRRPSATSSMISGYTASRRGSASTQGAAAGHTVGGGRSARDRRARTKLNE</sequence>
<dbReference type="AlphaFoldDB" id="A0A177DZA0"/>
<evidence type="ECO:0000256" key="1">
    <source>
        <dbReference type="ARBA" id="ARBA00004141"/>
    </source>
</evidence>
<feature type="transmembrane region" description="Helical" evidence="7">
    <location>
        <begin position="129"/>
        <end position="150"/>
    </location>
</feature>
<dbReference type="KEGG" id="aalt:CC77DRAFT_298222"/>
<name>A0A177DZA0_ALTAL</name>
<dbReference type="EMBL" id="KV441470">
    <property type="protein sequence ID" value="OAG25054.1"/>
    <property type="molecule type" value="Genomic_DNA"/>
</dbReference>
<evidence type="ECO:0000313" key="9">
    <source>
        <dbReference type="EMBL" id="OAG25054.1"/>
    </source>
</evidence>
<feature type="compositionally biased region" description="Basic residues" evidence="6">
    <location>
        <begin position="488"/>
        <end position="498"/>
    </location>
</feature>
<feature type="transmembrane region" description="Helical" evidence="7">
    <location>
        <begin position="100"/>
        <end position="117"/>
    </location>
</feature>
<feature type="compositionally biased region" description="Polar residues" evidence="6">
    <location>
        <begin position="440"/>
        <end position="474"/>
    </location>
</feature>
<accession>A0A177DZA0</accession>
<dbReference type="STRING" id="5599.A0A177DZA0"/>
<feature type="region of interest" description="Disordered" evidence="6">
    <location>
        <begin position="304"/>
        <end position="341"/>
    </location>
</feature>
<feature type="transmembrane region" description="Helical" evidence="7">
    <location>
        <begin position="12"/>
        <end position="30"/>
    </location>
</feature>
<evidence type="ECO:0000256" key="6">
    <source>
        <dbReference type="SAM" id="MobiDB-lite"/>
    </source>
</evidence>
<organism evidence="9 10">
    <name type="scientific">Alternaria alternata</name>
    <name type="common">Alternaria rot fungus</name>
    <name type="synonym">Torula alternata</name>
    <dbReference type="NCBI Taxonomy" id="5599"/>
    <lineage>
        <taxon>Eukaryota</taxon>
        <taxon>Fungi</taxon>
        <taxon>Dikarya</taxon>
        <taxon>Ascomycota</taxon>
        <taxon>Pezizomycotina</taxon>
        <taxon>Dothideomycetes</taxon>
        <taxon>Pleosporomycetidae</taxon>
        <taxon>Pleosporales</taxon>
        <taxon>Pleosporineae</taxon>
        <taxon>Pleosporaceae</taxon>
        <taxon>Alternaria</taxon>
        <taxon>Alternaria sect. Alternaria</taxon>
        <taxon>Alternaria alternata complex</taxon>
    </lineage>
</organism>
<feature type="transmembrane region" description="Helical" evidence="7">
    <location>
        <begin position="42"/>
        <end position="63"/>
    </location>
</feature>
<evidence type="ECO:0000259" key="8">
    <source>
        <dbReference type="Pfam" id="PF20684"/>
    </source>
</evidence>
<evidence type="ECO:0000256" key="5">
    <source>
        <dbReference type="ARBA" id="ARBA00038359"/>
    </source>
</evidence>
<evidence type="ECO:0000256" key="2">
    <source>
        <dbReference type="ARBA" id="ARBA00022692"/>
    </source>
</evidence>
<dbReference type="RefSeq" id="XP_018390475.1">
    <property type="nucleotide sequence ID" value="XM_018531120.1"/>
</dbReference>
<comment type="similarity">
    <text evidence="5">Belongs to the SAT4 family.</text>
</comment>
<dbReference type="Proteomes" id="UP000077248">
    <property type="component" value="Unassembled WGS sequence"/>
</dbReference>
<dbReference type="PANTHER" id="PTHR33048">
    <property type="entry name" value="PTH11-LIKE INTEGRAL MEMBRANE PROTEIN (AFU_ORTHOLOGUE AFUA_5G11245)"/>
    <property type="match status" value="1"/>
</dbReference>
<comment type="subcellular location">
    <subcellularLocation>
        <location evidence="1">Membrane</location>
        <topology evidence="1">Multi-pass membrane protein</topology>
    </subcellularLocation>
</comment>
<feature type="transmembrane region" description="Helical" evidence="7">
    <location>
        <begin position="211"/>
        <end position="231"/>
    </location>
</feature>
<proteinExistence type="inferred from homology"/>
<keyword evidence="2 7" id="KW-0812">Transmembrane</keyword>
<keyword evidence="3 7" id="KW-1133">Transmembrane helix</keyword>
<dbReference type="Pfam" id="PF20684">
    <property type="entry name" value="Fung_rhodopsin"/>
    <property type="match status" value="1"/>
</dbReference>
<dbReference type="VEuPathDB" id="FungiDB:CC77DRAFT_298222"/>
<keyword evidence="4 7" id="KW-0472">Membrane</keyword>
<feature type="domain" description="Rhodopsin" evidence="8">
    <location>
        <begin position="23"/>
        <end position="267"/>
    </location>
</feature>
<evidence type="ECO:0000313" key="10">
    <source>
        <dbReference type="Proteomes" id="UP000077248"/>
    </source>
</evidence>
<reference evidence="9 10" key="1">
    <citation type="submission" date="2016-05" db="EMBL/GenBank/DDBJ databases">
        <title>Comparative analysis of secretome profiles of manganese(II)-oxidizing ascomycete fungi.</title>
        <authorList>
            <consortium name="DOE Joint Genome Institute"/>
            <person name="Zeiner C.A."/>
            <person name="Purvine S.O."/>
            <person name="Zink E.M."/>
            <person name="Wu S."/>
            <person name="Pasa-Tolic L."/>
            <person name="Chaput D.L."/>
            <person name="Haridas S."/>
            <person name="Grigoriev I.V."/>
            <person name="Santelli C.M."/>
            <person name="Hansel C.M."/>
        </authorList>
    </citation>
    <scope>NUCLEOTIDE SEQUENCE [LARGE SCALE GENOMIC DNA]</scope>
    <source>
        <strain evidence="9 10">SRC1lrK2f</strain>
    </source>
</reference>
<dbReference type="GeneID" id="29116714"/>
<feature type="transmembrane region" description="Helical" evidence="7">
    <location>
        <begin position="243"/>
        <end position="266"/>
    </location>
</feature>
<keyword evidence="10" id="KW-1185">Reference proteome</keyword>
<protein>
    <recommendedName>
        <fullName evidence="8">Rhodopsin domain-containing protein</fullName>
    </recommendedName>
</protein>